<dbReference type="Proteomes" id="UP000503018">
    <property type="component" value="Chromosome"/>
</dbReference>
<dbReference type="KEGG" id="slan:GV829_07045"/>
<evidence type="ECO:0000256" key="5">
    <source>
        <dbReference type="ARBA" id="ARBA00022519"/>
    </source>
</evidence>
<evidence type="ECO:0000313" key="12">
    <source>
        <dbReference type="Proteomes" id="UP000503018"/>
    </source>
</evidence>
<evidence type="ECO:0008006" key="13">
    <source>
        <dbReference type="Google" id="ProtNLM"/>
    </source>
</evidence>
<keyword evidence="8 10" id="KW-1133">Transmembrane helix</keyword>
<dbReference type="RefSeq" id="WP_169945282.1">
    <property type="nucleotide sequence ID" value="NZ_CP053015.1"/>
</dbReference>
<organism evidence="11 12">
    <name type="scientific">Sphingomonas lacunae</name>
    <dbReference type="NCBI Taxonomy" id="2698828"/>
    <lineage>
        <taxon>Bacteria</taxon>
        <taxon>Pseudomonadati</taxon>
        <taxon>Pseudomonadota</taxon>
        <taxon>Alphaproteobacteria</taxon>
        <taxon>Sphingomonadales</taxon>
        <taxon>Sphingomonadaceae</taxon>
        <taxon>Sphingomonas</taxon>
    </lineage>
</organism>
<dbReference type="InterPro" id="IPR007690">
    <property type="entry name" value="T2SS_GspM"/>
</dbReference>
<dbReference type="EMBL" id="CP053015">
    <property type="protein sequence ID" value="QJQ32240.1"/>
    <property type="molecule type" value="Genomic_DNA"/>
</dbReference>
<dbReference type="Gene3D" id="3.30.1360.100">
    <property type="entry name" value="General secretion pathway protein M, EpsM"/>
    <property type="match status" value="1"/>
</dbReference>
<evidence type="ECO:0000256" key="7">
    <source>
        <dbReference type="ARBA" id="ARBA00022927"/>
    </source>
</evidence>
<keyword evidence="4" id="KW-1003">Cell membrane</keyword>
<name>A0A6M4AUZ8_9SPHN</name>
<accession>A0A6M4AUZ8</accession>
<evidence type="ECO:0000256" key="2">
    <source>
        <dbReference type="ARBA" id="ARBA00010637"/>
    </source>
</evidence>
<dbReference type="GO" id="GO:0015628">
    <property type="term" value="P:protein secretion by the type II secretion system"/>
    <property type="evidence" value="ECO:0007669"/>
    <property type="project" value="InterPro"/>
</dbReference>
<evidence type="ECO:0000313" key="11">
    <source>
        <dbReference type="EMBL" id="QJQ32240.1"/>
    </source>
</evidence>
<sequence>MTVRLRQWWGGLSLRERWLVGIALALSAAVVGWIAVYAPLTSALVAARETHAIALERHAVIAARVKEIRKLQAAGPRAAPINSSANAISVTLVLAQGAAEQGLTLSRNEPAGDAAATIAIASAQSSSLVTWLTRLESMGLTVTDLSLRPNADGTVAMTASIRRAQ</sequence>
<evidence type="ECO:0000256" key="10">
    <source>
        <dbReference type="SAM" id="Phobius"/>
    </source>
</evidence>
<dbReference type="Pfam" id="PF04612">
    <property type="entry name" value="T2SSM"/>
    <property type="match status" value="1"/>
</dbReference>
<keyword evidence="5" id="KW-0997">Cell inner membrane</keyword>
<proteinExistence type="inferred from homology"/>
<dbReference type="InterPro" id="IPR023229">
    <property type="entry name" value="T2SS_M_periplasmic_sf"/>
</dbReference>
<evidence type="ECO:0000256" key="1">
    <source>
        <dbReference type="ARBA" id="ARBA00004377"/>
    </source>
</evidence>
<evidence type="ECO:0000256" key="8">
    <source>
        <dbReference type="ARBA" id="ARBA00022989"/>
    </source>
</evidence>
<gene>
    <name evidence="11" type="ORF">GV829_07045</name>
</gene>
<comment type="similarity">
    <text evidence="2">Belongs to the GSP M family.</text>
</comment>
<dbReference type="GO" id="GO:0015627">
    <property type="term" value="C:type II protein secretion system complex"/>
    <property type="evidence" value="ECO:0007669"/>
    <property type="project" value="InterPro"/>
</dbReference>
<evidence type="ECO:0000256" key="4">
    <source>
        <dbReference type="ARBA" id="ARBA00022475"/>
    </source>
</evidence>
<keyword evidence="7" id="KW-0653">Protein transport</keyword>
<dbReference type="AlphaFoldDB" id="A0A6M4AUZ8"/>
<keyword evidence="6 10" id="KW-0812">Transmembrane</keyword>
<keyword evidence="12" id="KW-1185">Reference proteome</keyword>
<feature type="transmembrane region" description="Helical" evidence="10">
    <location>
        <begin position="18"/>
        <end position="38"/>
    </location>
</feature>
<reference evidence="11 12" key="1">
    <citation type="submission" date="2020-01" db="EMBL/GenBank/DDBJ databases">
        <title>Sphingomonas sp. strain CSW-10.</title>
        <authorList>
            <person name="Chen W.-M."/>
        </authorList>
    </citation>
    <scope>NUCLEOTIDE SEQUENCE [LARGE SCALE GENOMIC DNA]</scope>
    <source>
        <strain evidence="11 12">CSW-10</strain>
    </source>
</reference>
<keyword evidence="3" id="KW-0813">Transport</keyword>
<comment type="subcellular location">
    <subcellularLocation>
        <location evidence="1">Cell inner membrane</location>
        <topology evidence="1">Single-pass membrane protein</topology>
    </subcellularLocation>
</comment>
<evidence type="ECO:0000256" key="3">
    <source>
        <dbReference type="ARBA" id="ARBA00022448"/>
    </source>
</evidence>
<evidence type="ECO:0000256" key="9">
    <source>
        <dbReference type="ARBA" id="ARBA00023136"/>
    </source>
</evidence>
<dbReference type="SUPFAM" id="SSF103054">
    <property type="entry name" value="General secretion pathway protein M, EpsM"/>
    <property type="match status" value="1"/>
</dbReference>
<evidence type="ECO:0000256" key="6">
    <source>
        <dbReference type="ARBA" id="ARBA00022692"/>
    </source>
</evidence>
<dbReference type="GO" id="GO:0005886">
    <property type="term" value="C:plasma membrane"/>
    <property type="evidence" value="ECO:0007669"/>
    <property type="project" value="UniProtKB-SubCell"/>
</dbReference>
<keyword evidence="9 10" id="KW-0472">Membrane</keyword>
<protein>
    <recommendedName>
        <fullName evidence="13">Type II secretion system protein M</fullName>
    </recommendedName>
</protein>